<dbReference type="EMBL" id="KQ241676">
    <property type="protein sequence ID" value="KNC85942.1"/>
    <property type="molecule type" value="Genomic_DNA"/>
</dbReference>
<dbReference type="Pfam" id="PF10163">
    <property type="entry name" value="EnY2"/>
    <property type="match status" value="1"/>
</dbReference>
<evidence type="ECO:0000313" key="1">
    <source>
        <dbReference type="EMBL" id="KNC85942.1"/>
    </source>
</evidence>
<name>A0A0L0GA82_9EUKA</name>
<dbReference type="GO" id="GO:0003713">
    <property type="term" value="F:transcription coactivator activity"/>
    <property type="evidence" value="ECO:0007669"/>
    <property type="project" value="InterPro"/>
</dbReference>
<sequence length="66" mass="7475">MPYPYTDSLLPEKAELIEDKIAEKGVNKVSVEDLIPELTKFGRKEVPDHVKNELLIGIKQVLADQK</sequence>
<dbReference type="GO" id="GO:0005643">
    <property type="term" value="C:nuclear pore"/>
    <property type="evidence" value="ECO:0007669"/>
    <property type="project" value="InterPro"/>
</dbReference>
<dbReference type="GeneID" id="25902393"/>
<dbReference type="OrthoDB" id="6221744at2759"/>
<proteinExistence type="predicted"/>
<dbReference type="InterPro" id="IPR038212">
    <property type="entry name" value="TF_EnY2_sf"/>
</dbReference>
<evidence type="ECO:0000313" key="2">
    <source>
        <dbReference type="Proteomes" id="UP000054560"/>
    </source>
</evidence>
<dbReference type="AlphaFoldDB" id="A0A0L0GA82"/>
<protein>
    <submittedName>
        <fullName evidence="1">Uncharacterized protein</fullName>
    </submittedName>
</protein>
<dbReference type="Gene3D" id="1.10.246.140">
    <property type="match status" value="1"/>
</dbReference>
<dbReference type="RefSeq" id="XP_014159844.1">
    <property type="nucleotide sequence ID" value="XM_014304369.1"/>
</dbReference>
<reference evidence="1 2" key="1">
    <citation type="submission" date="2011-02" db="EMBL/GenBank/DDBJ databases">
        <title>The Genome Sequence of Sphaeroforma arctica JP610.</title>
        <authorList>
            <consortium name="The Broad Institute Genome Sequencing Platform"/>
            <person name="Russ C."/>
            <person name="Cuomo C."/>
            <person name="Young S.K."/>
            <person name="Zeng Q."/>
            <person name="Gargeya S."/>
            <person name="Alvarado L."/>
            <person name="Berlin A."/>
            <person name="Chapman S.B."/>
            <person name="Chen Z."/>
            <person name="Freedman E."/>
            <person name="Gellesch M."/>
            <person name="Goldberg J."/>
            <person name="Griggs A."/>
            <person name="Gujja S."/>
            <person name="Heilman E."/>
            <person name="Heiman D."/>
            <person name="Howarth C."/>
            <person name="Mehta T."/>
            <person name="Neiman D."/>
            <person name="Pearson M."/>
            <person name="Roberts A."/>
            <person name="Saif S."/>
            <person name="Shea T."/>
            <person name="Shenoy N."/>
            <person name="Sisk P."/>
            <person name="Stolte C."/>
            <person name="Sykes S."/>
            <person name="White J."/>
            <person name="Yandava C."/>
            <person name="Burger G."/>
            <person name="Gray M.W."/>
            <person name="Holland P.W.H."/>
            <person name="King N."/>
            <person name="Lang F.B.F."/>
            <person name="Roger A.J."/>
            <person name="Ruiz-Trillo I."/>
            <person name="Haas B."/>
            <person name="Nusbaum C."/>
            <person name="Birren B."/>
        </authorList>
    </citation>
    <scope>NUCLEOTIDE SEQUENCE [LARGE SCALE GENOMIC DNA]</scope>
    <source>
        <strain evidence="1 2">JP610</strain>
    </source>
</reference>
<dbReference type="GO" id="GO:0006406">
    <property type="term" value="P:mRNA export from nucleus"/>
    <property type="evidence" value="ECO:0007669"/>
    <property type="project" value="InterPro"/>
</dbReference>
<accession>A0A0L0GA82</accession>
<keyword evidence="2" id="KW-1185">Reference proteome</keyword>
<dbReference type="GO" id="GO:0000124">
    <property type="term" value="C:SAGA complex"/>
    <property type="evidence" value="ECO:0007669"/>
    <property type="project" value="InterPro"/>
</dbReference>
<organism evidence="1 2">
    <name type="scientific">Sphaeroforma arctica JP610</name>
    <dbReference type="NCBI Taxonomy" id="667725"/>
    <lineage>
        <taxon>Eukaryota</taxon>
        <taxon>Ichthyosporea</taxon>
        <taxon>Ichthyophonida</taxon>
        <taxon>Sphaeroforma</taxon>
    </lineage>
</organism>
<dbReference type="Proteomes" id="UP000054560">
    <property type="component" value="Unassembled WGS sequence"/>
</dbReference>
<dbReference type="InterPro" id="IPR018783">
    <property type="entry name" value="TF_ENY2"/>
</dbReference>
<gene>
    <name evidence="1" type="ORF">SARC_01889</name>
</gene>